<proteinExistence type="predicted"/>
<comment type="caution">
    <text evidence="3">The sequence shown here is derived from an EMBL/GenBank/DDBJ whole genome shotgun (WGS) entry which is preliminary data.</text>
</comment>
<keyword evidence="1" id="KW-0812">Transmembrane</keyword>
<evidence type="ECO:0000256" key="1">
    <source>
        <dbReference type="SAM" id="Phobius"/>
    </source>
</evidence>
<protein>
    <submittedName>
        <fullName evidence="3">4850_t:CDS:1</fullName>
    </submittedName>
</protein>
<keyword evidence="1" id="KW-1133">Transmembrane helix</keyword>
<dbReference type="Pfam" id="PF12762">
    <property type="entry name" value="DDE_Tnp_IS1595"/>
    <property type="match status" value="1"/>
</dbReference>
<keyword evidence="4" id="KW-1185">Reference proteome</keyword>
<dbReference type="PANTHER" id="PTHR47163">
    <property type="entry name" value="DDE_TNP_IS1595 DOMAIN-CONTAINING PROTEIN"/>
    <property type="match status" value="1"/>
</dbReference>
<accession>A0A9N9C2R9</accession>
<dbReference type="InterPro" id="IPR053164">
    <property type="entry name" value="IS1016-like_transposase"/>
</dbReference>
<keyword evidence="1" id="KW-0472">Membrane</keyword>
<feature type="domain" description="ISXO2-like transposase" evidence="2">
    <location>
        <begin position="126"/>
        <end position="262"/>
    </location>
</feature>
<evidence type="ECO:0000313" key="4">
    <source>
        <dbReference type="Proteomes" id="UP000789342"/>
    </source>
</evidence>
<dbReference type="PANTHER" id="PTHR47163:SF2">
    <property type="entry name" value="SI:DKEY-17M8.2"/>
    <property type="match status" value="1"/>
</dbReference>
<organism evidence="3 4">
    <name type="scientific">Acaulospora morrowiae</name>
    <dbReference type="NCBI Taxonomy" id="94023"/>
    <lineage>
        <taxon>Eukaryota</taxon>
        <taxon>Fungi</taxon>
        <taxon>Fungi incertae sedis</taxon>
        <taxon>Mucoromycota</taxon>
        <taxon>Glomeromycotina</taxon>
        <taxon>Glomeromycetes</taxon>
        <taxon>Diversisporales</taxon>
        <taxon>Acaulosporaceae</taxon>
        <taxon>Acaulospora</taxon>
    </lineage>
</organism>
<feature type="transmembrane region" description="Helical" evidence="1">
    <location>
        <begin position="83"/>
        <end position="103"/>
    </location>
</feature>
<dbReference type="Proteomes" id="UP000789342">
    <property type="component" value="Unassembled WGS sequence"/>
</dbReference>
<reference evidence="3" key="1">
    <citation type="submission" date="2021-06" db="EMBL/GenBank/DDBJ databases">
        <authorList>
            <person name="Kallberg Y."/>
            <person name="Tangrot J."/>
            <person name="Rosling A."/>
        </authorList>
    </citation>
    <scope>NUCLEOTIDE SEQUENCE</scope>
    <source>
        <strain evidence="3">CL551</strain>
    </source>
</reference>
<gene>
    <name evidence="3" type="ORF">AMORRO_LOCUS7166</name>
</gene>
<sequence>MTIPSLKFLGRKMYDEDRCIKFLFKKGIILKPHECSLCNSSMKYYRKFFVCDNQQCRKWTSIFRNTFFTRSRLQCSDVMLIGYYWLCGATYTVILNVTGYASLTISNYMRYFRDLVIETLNDDDLMIGGDGIVVEIDESKFCKGKDTDGIWVVGGVERTEKRKCFFVVVDRRDAETIRSIVSKHIKPGSIVATDCWRGYQNLEDFDIIHEKVNRSISFVNMNGTHTNTIEGTWRGLKIRIQPRHRGAESIEKYLLEFIWRRKHENDLWQGLLDALRQRPGGSGGISPDPSHFLGDLVAEPAKSIQYYH</sequence>
<evidence type="ECO:0000313" key="3">
    <source>
        <dbReference type="EMBL" id="CAG8586774.1"/>
    </source>
</evidence>
<name>A0A9N9C2R9_9GLOM</name>
<dbReference type="SMART" id="SM01126">
    <property type="entry name" value="DDE_Tnp_IS1595"/>
    <property type="match status" value="1"/>
</dbReference>
<dbReference type="EMBL" id="CAJVPV010005206">
    <property type="protein sequence ID" value="CAG8586774.1"/>
    <property type="molecule type" value="Genomic_DNA"/>
</dbReference>
<dbReference type="OrthoDB" id="5598606at2759"/>
<dbReference type="InterPro" id="IPR024445">
    <property type="entry name" value="Tnp_ISXO2-like"/>
</dbReference>
<dbReference type="AlphaFoldDB" id="A0A9N9C2R9"/>
<feature type="non-terminal residue" evidence="3">
    <location>
        <position position="308"/>
    </location>
</feature>
<evidence type="ECO:0000259" key="2">
    <source>
        <dbReference type="SMART" id="SM01126"/>
    </source>
</evidence>
<dbReference type="NCBIfam" id="NF033547">
    <property type="entry name" value="transpos_IS1595"/>
    <property type="match status" value="1"/>
</dbReference>